<evidence type="ECO:0000313" key="3">
    <source>
        <dbReference type="Proteomes" id="UP000466039"/>
    </source>
</evidence>
<dbReference type="InterPro" id="IPR039422">
    <property type="entry name" value="MarR/SlyA-like"/>
</dbReference>
<dbReference type="GO" id="GO:0006950">
    <property type="term" value="P:response to stress"/>
    <property type="evidence" value="ECO:0007669"/>
    <property type="project" value="TreeGrafter"/>
</dbReference>
<dbReference type="InterPro" id="IPR036390">
    <property type="entry name" value="WH_DNA-bd_sf"/>
</dbReference>
<dbReference type="InterPro" id="IPR000835">
    <property type="entry name" value="HTH_MarR-typ"/>
</dbReference>
<dbReference type="InterPro" id="IPR036388">
    <property type="entry name" value="WH-like_DNA-bd_sf"/>
</dbReference>
<dbReference type="PANTHER" id="PTHR33164">
    <property type="entry name" value="TRANSCRIPTIONAL REGULATOR, MARR FAMILY"/>
    <property type="match status" value="1"/>
</dbReference>
<feature type="domain" description="HTH marR-type" evidence="1">
    <location>
        <begin position="46"/>
        <end position="146"/>
    </location>
</feature>
<dbReference type="GO" id="GO:0003700">
    <property type="term" value="F:DNA-binding transcription factor activity"/>
    <property type="evidence" value="ECO:0007669"/>
    <property type="project" value="InterPro"/>
</dbReference>
<protein>
    <submittedName>
        <fullName evidence="2">Transcriptional regulator</fullName>
    </submittedName>
</protein>
<reference evidence="2 3" key="1">
    <citation type="journal article" date="2019" name="Emerg. Microbes Infect.">
        <title>Comprehensive subspecies identification of 175 nontuberculous mycobacteria species based on 7547 genomic profiles.</title>
        <authorList>
            <person name="Matsumoto Y."/>
            <person name="Kinjo T."/>
            <person name="Motooka D."/>
            <person name="Nabeya D."/>
            <person name="Jung N."/>
            <person name="Uechi K."/>
            <person name="Horii T."/>
            <person name="Iida T."/>
            <person name="Fujita J."/>
            <person name="Nakamura S."/>
        </authorList>
    </citation>
    <scope>NUCLEOTIDE SEQUENCE [LARGE SCALE GENOMIC DNA]</scope>
    <source>
        <strain evidence="2 3">JCM 15658</strain>
    </source>
</reference>
<organism evidence="2 3">
    <name type="scientific">Mycolicibacterium monacense</name>
    <name type="common">Mycobacterium monacense</name>
    <dbReference type="NCBI Taxonomy" id="85693"/>
    <lineage>
        <taxon>Bacteria</taxon>
        <taxon>Bacillati</taxon>
        <taxon>Actinomycetota</taxon>
        <taxon>Actinomycetes</taxon>
        <taxon>Mycobacteriales</taxon>
        <taxon>Mycobacteriaceae</taxon>
        <taxon>Mycolicibacterium</taxon>
    </lineage>
</organism>
<name>A0AAD1IXC4_MYCMB</name>
<evidence type="ECO:0000313" key="2">
    <source>
        <dbReference type="EMBL" id="BBZ62294.1"/>
    </source>
</evidence>
<dbReference type="SUPFAM" id="SSF46785">
    <property type="entry name" value="Winged helix' DNA-binding domain"/>
    <property type="match status" value="1"/>
</dbReference>
<dbReference type="Proteomes" id="UP000466039">
    <property type="component" value="Chromosome"/>
</dbReference>
<dbReference type="Gene3D" id="1.10.10.10">
    <property type="entry name" value="Winged helix-like DNA-binding domain superfamily/Winged helix DNA-binding domain"/>
    <property type="match status" value="1"/>
</dbReference>
<dbReference type="Pfam" id="PF12802">
    <property type="entry name" value="MarR_2"/>
    <property type="match status" value="1"/>
</dbReference>
<gene>
    <name evidence="2" type="ORF">MMON_35950</name>
</gene>
<dbReference type="PANTHER" id="PTHR33164:SF99">
    <property type="entry name" value="MARR FAMILY REGULATORY PROTEIN"/>
    <property type="match status" value="1"/>
</dbReference>
<dbReference type="SMART" id="SM00347">
    <property type="entry name" value="HTH_MARR"/>
    <property type="match status" value="1"/>
</dbReference>
<keyword evidence="3" id="KW-1185">Reference proteome</keyword>
<accession>A0AAD1IXC4</accession>
<dbReference type="EMBL" id="AP022617">
    <property type="protein sequence ID" value="BBZ62294.1"/>
    <property type="molecule type" value="Genomic_DNA"/>
</dbReference>
<evidence type="ECO:0000259" key="1">
    <source>
        <dbReference type="SMART" id="SM00347"/>
    </source>
</evidence>
<dbReference type="AlphaFoldDB" id="A0AAD1IXC4"/>
<sequence>MSTQRANIAGMATETAGRPWLTDDEQRAWRAYLAMQQALGRHLHQHLQREFELSDSDFEILVNLSEADGERMRPVDLGAATQWEKSRLSHHLSRMEARGLIRREPGGGRYPVVALTEGGRAALAAGAPANAARVRELFIDVVGADRLEVLRGIADDVVAAVEAHRRTDCTLG</sequence>
<proteinExistence type="predicted"/>